<dbReference type="OrthoDB" id="68483at2759"/>
<dbReference type="SMART" id="SM00220">
    <property type="entry name" value="S_TKc"/>
    <property type="match status" value="1"/>
</dbReference>
<dbReference type="InterPro" id="IPR008271">
    <property type="entry name" value="Ser/Thr_kinase_AS"/>
</dbReference>
<keyword evidence="2" id="KW-0067">ATP-binding</keyword>
<feature type="region of interest" description="Disordered" evidence="3">
    <location>
        <begin position="228"/>
        <end position="288"/>
    </location>
</feature>
<feature type="region of interest" description="Disordered" evidence="3">
    <location>
        <begin position="772"/>
        <end position="846"/>
    </location>
</feature>
<keyword evidence="1" id="KW-0547">Nucleotide-binding</keyword>
<organism evidence="5 6">
    <name type="scientific">Nannochloropsis gaditana</name>
    <dbReference type="NCBI Taxonomy" id="72520"/>
    <lineage>
        <taxon>Eukaryota</taxon>
        <taxon>Sar</taxon>
        <taxon>Stramenopiles</taxon>
        <taxon>Ochrophyta</taxon>
        <taxon>Eustigmatophyceae</taxon>
        <taxon>Eustigmatales</taxon>
        <taxon>Monodopsidaceae</taxon>
        <taxon>Nannochloropsis</taxon>
    </lineage>
</organism>
<dbReference type="GO" id="GO:0035556">
    <property type="term" value="P:intracellular signal transduction"/>
    <property type="evidence" value="ECO:0007669"/>
    <property type="project" value="TreeGrafter"/>
</dbReference>
<reference evidence="5 6" key="1">
    <citation type="journal article" date="2014" name="Mol. Plant">
        <title>Chromosome Scale Genome Assembly and Transcriptome Profiling of Nannochloropsis gaditana in Nitrogen Depletion.</title>
        <authorList>
            <person name="Corteggiani Carpinelli E."/>
            <person name="Telatin A."/>
            <person name="Vitulo N."/>
            <person name="Forcato C."/>
            <person name="D'Angelo M."/>
            <person name="Schiavon R."/>
            <person name="Vezzi A."/>
            <person name="Giacometti G.M."/>
            <person name="Morosinotto T."/>
            <person name="Valle G."/>
        </authorList>
    </citation>
    <scope>NUCLEOTIDE SEQUENCE [LARGE SCALE GENOMIC DNA]</scope>
    <source>
        <strain evidence="5 6">B-31</strain>
    </source>
</reference>
<feature type="compositionally biased region" description="Basic and acidic residues" evidence="3">
    <location>
        <begin position="50"/>
        <end position="60"/>
    </location>
</feature>
<dbReference type="Pfam" id="PF00069">
    <property type="entry name" value="Pkinase"/>
    <property type="match status" value="2"/>
</dbReference>
<feature type="compositionally biased region" description="Polar residues" evidence="3">
    <location>
        <begin position="268"/>
        <end position="279"/>
    </location>
</feature>
<accession>W7TYN9</accession>
<dbReference type="GO" id="GO:0004674">
    <property type="term" value="F:protein serine/threonine kinase activity"/>
    <property type="evidence" value="ECO:0007669"/>
    <property type="project" value="TreeGrafter"/>
</dbReference>
<dbReference type="GO" id="GO:0005524">
    <property type="term" value="F:ATP binding"/>
    <property type="evidence" value="ECO:0007669"/>
    <property type="project" value="UniProtKB-KW"/>
</dbReference>
<gene>
    <name evidence="5" type="ORF">Naga_100032g42</name>
</gene>
<evidence type="ECO:0000259" key="4">
    <source>
        <dbReference type="PROSITE" id="PS50011"/>
    </source>
</evidence>
<feature type="region of interest" description="Disordered" evidence="3">
    <location>
        <begin position="44"/>
        <end position="70"/>
    </location>
</feature>
<dbReference type="GO" id="GO:0005737">
    <property type="term" value="C:cytoplasm"/>
    <property type="evidence" value="ECO:0007669"/>
    <property type="project" value="TreeGrafter"/>
</dbReference>
<feature type="compositionally biased region" description="Low complexity" evidence="3">
    <location>
        <begin position="832"/>
        <end position="846"/>
    </location>
</feature>
<feature type="region of interest" description="Disordered" evidence="3">
    <location>
        <begin position="708"/>
        <end position="757"/>
    </location>
</feature>
<dbReference type="InterPro" id="IPR011009">
    <property type="entry name" value="Kinase-like_dom_sf"/>
</dbReference>
<dbReference type="PANTHER" id="PTHR24346:SF77">
    <property type="entry name" value="SERINE THREONINE PROTEIN KINASE"/>
    <property type="match status" value="1"/>
</dbReference>
<dbReference type="AlphaFoldDB" id="W7TYN9"/>
<dbReference type="Proteomes" id="UP000019335">
    <property type="component" value="Chromosome 11"/>
</dbReference>
<proteinExistence type="predicted"/>
<dbReference type="PROSITE" id="PS00108">
    <property type="entry name" value="PROTEIN_KINASE_ST"/>
    <property type="match status" value="1"/>
</dbReference>
<feature type="region of interest" description="Disordered" evidence="3">
    <location>
        <begin position="859"/>
        <end position="912"/>
    </location>
</feature>
<feature type="compositionally biased region" description="Polar residues" evidence="3">
    <location>
        <begin position="710"/>
        <end position="726"/>
    </location>
</feature>
<feature type="compositionally biased region" description="Polar residues" evidence="3">
    <location>
        <begin position="228"/>
        <end position="237"/>
    </location>
</feature>
<keyword evidence="6" id="KW-1185">Reference proteome</keyword>
<evidence type="ECO:0000256" key="3">
    <source>
        <dbReference type="SAM" id="MobiDB-lite"/>
    </source>
</evidence>
<evidence type="ECO:0000256" key="2">
    <source>
        <dbReference type="ARBA" id="ARBA00022840"/>
    </source>
</evidence>
<feature type="compositionally biased region" description="Basic and acidic residues" evidence="3">
    <location>
        <begin position="727"/>
        <end position="736"/>
    </location>
</feature>
<dbReference type="SUPFAM" id="SSF56112">
    <property type="entry name" value="Protein kinase-like (PK-like)"/>
    <property type="match status" value="1"/>
</dbReference>
<dbReference type="CDD" id="cd14008">
    <property type="entry name" value="STKc_LKB1_CaMKK"/>
    <property type="match status" value="1"/>
</dbReference>
<dbReference type="PROSITE" id="PS50011">
    <property type="entry name" value="PROTEIN_KINASE_DOM"/>
    <property type="match status" value="1"/>
</dbReference>
<dbReference type="EMBL" id="AZIL01000931">
    <property type="protein sequence ID" value="EWM25494.1"/>
    <property type="molecule type" value="Genomic_DNA"/>
</dbReference>
<keyword evidence="5" id="KW-0808">Transferase</keyword>
<evidence type="ECO:0000313" key="5">
    <source>
        <dbReference type="EMBL" id="EWM25494.1"/>
    </source>
</evidence>
<dbReference type="PANTHER" id="PTHR24346">
    <property type="entry name" value="MAP/MICROTUBULE AFFINITY-REGULATING KINASE"/>
    <property type="match status" value="1"/>
</dbReference>
<keyword evidence="5" id="KW-0418">Kinase</keyword>
<protein>
    <submittedName>
        <fullName evidence="5">Protein kinase</fullName>
    </submittedName>
</protein>
<comment type="caution">
    <text evidence="5">The sequence shown here is derived from an EMBL/GenBank/DDBJ whole genome shotgun (WGS) entry which is preliminary data.</text>
</comment>
<name>W7TYN9_9STRA</name>
<feature type="compositionally biased region" description="Polar residues" evidence="3">
    <location>
        <begin position="781"/>
        <end position="802"/>
    </location>
</feature>
<feature type="region of interest" description="Disordered" evidence="3">
    <location>
        <begin position="106"/>
        <end position="154"/>
    </location>
</feature>
<dbReference type="Gene3D" id="1.10.510.10">
    <property type="entry name" value="Transferase(Phosphotransferase) domain 1"/>
    <property type="match status" value="1"/>
</dbReference>
<feature type="domain" description="Protein kinase" evidence="4">
    <location>
        <begin position="203"/>
        <end position="599"/>
    </location>
</feature>
<feature type="compositionally biased region" description="Basic and acidic residues" evidence="3">
    <location>
        <begin position="144"/>
        <end position="154"/>
    </location>
</feature>
<evidence type="ECO:0000313" key="6">
    <source>
        <dbReference type="Proteomes" id="UP000019335"/>
    </source>
</evidence>
<dbReference type="InterPro" id="IPR000719">
    <property type="entry name" value="Prot_kinase_dom"/>
</dbReference>
<dbReference type="Gene3D" id="3.30.200.20">
    <property type="entry name" value="Phosphorylase Kinase, domain 1"/>
    <property type="match status" value="1"/>
</dbReference>
<sequence length="912" mass="100225">MLKPVVLYYATSLHKKVWENAIWLVIFPPEGHIPLLNQQETMADDTADAELSKTKNESREPILSSSHQSRPLSTKFMKAGVALMSPMPSGNRDTRQSFTSPIAIKTTSLASPPHNPFFPSHHGDERSSPTSLPLHLGSASYSGDEFRRDRTRASRRSADVLRHLQTLDDERKARRHDALMPRDTKTAAITKDELGGLMNVNQYAIIKELGRGAFAEVKLCKRQYPSITDPTFQSMATGSGEYHTLVSGTGSPKARREEASPSPPRGVSPTSEESRSYTPSPIPMDEEADKDAKDLYAIKVFSKSLLLRRKNFGRNREGRMSLTTDLDKVQREIAIMKKLIHPHLVSLYEVIDDASQDALYLVLEYVPGGPIMDFDAEERRYVCPRSSDGMGVLNEVHAARVLSDMLAGLVYLHVHHIAHRDLKPENVLVGRGGRCKIADFGVAHYFEEEAARILALDDQAGAGASREGLATGTTSPSVSSHEHQLHYLYRSSSRGLLHKSDGTWSFWAPEMCEQGATFSGYSCDVWAAGVCLWAFMFGKLPFQEDSPEVLFEAIRDKELDFPLEERQVSSEVQDLLRRFLQKLPRERITVGQALDHPWVQLADEEEEHETRAGKGEDECITDANLPPIVTVDPDQSEARPCALLPVNPPSPTSARHHSTLRAHAYSFPTVQVSADEIDGAIQSVNNFVLVNKLKRRLTKRLREARASLNRIYSPTPSHGVSPAQSPDHSRSSDTKSPDPNQDLSRSNDERRPSYAPSPLLLPPAIFSSFSSLGSGGLETSPRGQSTVHQKSRSMVGSWTKMSPISRKKTSLSGSTGGSPCEGLNVGLPTDGSASSSPSSNQSPSALVSGMAALSAFSPVRQARNESIQPSHAPKSGSASSPVAFAETSRLKDDTNRNGHMQKSSKRESCSIM</sequence>
<evidence type="ECO:0000256" key="1">
    <source>
        <dbReference type="ARBA" id="ARBA00022741"/>
    </source>
</evidence>